<evidence type="ECO:0000256" key="2">
    <source>
        <dbReference type="ARBA" id="ARBA00023015"/>
    </source>
</evidence>
<dbReference type="InterPro" id="IPR036390">
    <property type="entry name" value="WH_DNA-bd_sf"/>
</dbReference>
<evidence type="ECO:0000256" key="1">
    <source>
        <dbReference type="ARBA" id="ARBA00009437"/>
    </source>
</evidence>
<comment type="similarity">
    <text evidence="1">Belongs to the LysR transcriptional regulatory family.</text>
</comment>
<evidence type="ECO:0000256" key="4">
    <source>
        <dbReference type="ARBA" id="ARBA00023163"/>
    </source>
</evidence>
<evidence type="ECO:0000256" key="3">
    <source>
        <dbReference type="ARBA" id="ARBA00023125"/>
    </source>
</evidence>
<dbReference type="EMBL" id="DRGL01000084">
    <property type="protein sequence ID" value="HEA23719.1"/>
    <property type="molecule type" value="Genomic_DNA"/>
</dbReference>
<keyword evidence="3" id="KW-0238">DNA-binding</keyword>
<dbReference type="Pfam" id="PF00126">
    <property type="entry name" value="HTH_1"/>
    <property type="match status" value="1"/>
</dbReference>
<dbReference type="PRINTS" id="PR00039">
    <property type="entry name" value="HTHLYSR"/>
</dbReference>
<dbReference type="PANTHER" id="PTHR30346:SF0">
    <property type="entry name" value="HCA OPERON TRANSCRIPTIONAL ACTIVATOR HCAR"/>
    <property type="match status" value="1"/>
</dbReference>
<protein>
    <submittedName>
        <fullName evidence="6">LysR family transcriptional regulator</fullName>
    </submittedName>
</protein>
<reference evidence="6" key="1">
    <citation type="journal article" date="2020" name="mSystems">
        <title>Genome- and Community-Level Interaction Insights into Carbon Utilization and Element Cycling Functions of Hydrothermarchaeota in Hydrothermal Sediment.</title>
        <authorList>
            <person name="Zhou Z."/>
            <person name="Liu Y."/>
            <person name="Xu W."/>
            <person name="Pan J."/>
            <person name="Luo Z.H."/>
            <person name="Li M."/>
        </authorList>
    </citation>
    <scope>NUCLEOTIDE SEQUENCE [LARGE SCALE GENOMIC DNA]</scope>
    <source>
        <strain evidence="6">HyVt-345</strain>
    </source>
</reference>
<evidence type="ECO:0000313" key="6">
    <source>
        <dbReference type="EMBL" id="HEA23719.1"/>
    </source>
</evidence>
<dbReference type="Gene3D" id="1.10.10.10">
    <property type="entry name" value="Winged helix-like DNA-binding domain superfamily/Winged helix DNA-binding domain"/>
    <property type="match status" value="1"/>
</dbReference>
<dbReference type="Pfam" id="PF03466">
    <property type="entry name" value="LysR_substrate"/>
    <property type="match status" value="1"/>
</dbReference>
<dbReference type="FunFam" id="1.10.10.10:FF:000001">
    <property type="entry name" value="LysR family transcriptional regulator"/>
    <property type="match status" value="1"/>
</dbReference>
<dbReference type="PANTHER" id="PTHR30346">
    <property type="entry name" value="TRANSCRIPTIONAL DUAL REGULATOR HCAR-RELATED"/>
    <property type="match status" value="1"/>
</dbReference>
<dbReference type="AlphaFoldDB" id="A0A831VXH7"/>
<gene>
    <name evidence="6" type="ORF">ENH87_22785</name>
</gene>
<dbReference type="SUPFAM" id="SSF53850">
    <property type="entry name" value="Periplasmic binding protein-like II"/>
    <property type="match status" value="1"/>
</dbReference>
<organism evidence="6">
    <name type="scientific">Pricia antarctica</name>
    <dbReference type="NCBI Taxonomy" id="641691"/>
    <lineage>
        <taxon>Bacteria</taxon>
        <taxon>Pseudomonadati</taxon>
        <taxon>Bacteroidota</taxon>
        <taxon>Flavobacteriia</taxon>
        <taxon>Flavobacteriales</taxon>
        <taxon>Flavobacteriaceae</taxon>
        <taxon>Pricia</taxon>
    </lineage>
</organism>
<evidence type="ECO:0000259" key="5">
    <source>
        <dbReference type="PROSITE" id="PS50931"/>
    </source>
</evidence>
<dbReference type="Gene3D" id="3.40.190.10">
    <property type="entry name" value="Periplasmic binding protein-like II"/>
    <property type="match status" value="2"/>
</dbReference>
<dbReference type="PROSITE" id="PS50931">
    <property type="entry name" value="HTH_LYSR"/>
    <property type="match status" value="1"/>
</dbReference>
<dbReference type="Proteomes" id="UP000886191">
    <property type="component" value="Unassembled WGS sequence"/>
</dbReference>
<dbReference type="GO" id="GO:0003677">
    <property type="term" value="F:DNA binding"/>
    <property type="evidence" value="ECO:0007669"/>
    <property type="project" value="UniProtKB-KW"/>
</dbReference>
<dbReference type="InterPro" id="IPR005119">
    <property type="entry name" value="LysR_subst-bd"/>
</dbReference>
<name>A0A831VXH7_9FLAO</name>
<comment type="caution">
    <text evidence="6">The sequence shown here is derived from an EMBL/GenBank/DDBJ whole genome shotgun (WGS) entry which is preliminary data.</text>
</comment>
<keyword evidence="4" id="KW-0804">Transcription</keyword>
<proteinExistence type="inferred from homology"/>
<dbReference type="InterPro" id="IPR036388">
    <property type="entry name" value="WH-like_DNA-bd_sf"/>
</dbReference>
<dbReference type="InterPro" id="IPR000847">
    <property type="entry name" value="LysR_HTH_N"/>
</dbReference>
<feature type="domain" description="HTH lysR-type" evidence="5">
    <location>
        <begin position="5"/>
        <end position="62"/>
    </location>
</feature>
<accession>A0A831VXH7</accession>
<dbReference type="SUPFAM" id="SSF46785">
    <property type="entry name" value="Winged helix' DNA-binding domain"/>
    <property type="match status" value="1"/>
</dbReference>
<keyword evidence="2" id="KW-0805">Transcription regulation</keyword>
<sequence length="292" mass="33155">MGYQLELRHFYYFLAVAEELHFRKAAERLCISQPGLSRQIKQMEDILDVKLFIRDKRKVSLTAAGTYLKKEVDYIFNHLDFTLKQTKLVQTGSLGEVRIGFLGSAMQSVLPDLLVKANGQLPKIQFSLKELANTAQVEALEKDQLDLGFVRLSRVPQNLQLKAVFTDTFSLVLPKGHFLNKTNFTGIDQVSTEHFILFSSDYSSLYYDKIMSICEDKGFTPVVTHKSVHAHTIFKLVESGLGVAIIPTSLQKGFKMGVKFLEIPNIPQRAVLYALWKKDNRNPALQPILNFL</sequence>
<dbReference type="GO" id="GO:0003700">
    <property type="term" value="F:DNA-binding transcription factor activity"/>
    <property type="evidence" value="ECO:0007669"/>
    <property type="project" value="InterPro"/>
</dbReference>
<dbReference type="GO" id="GO:0032993">
    <property type="term" value="C:protein-DNA complex"/>
    <property type="evidence" value="ECO:0007669"/>
    <property type="project" value="TreeGrafter"/>
</dbReference>